<accession>A0ACD3AQ44</accession>
<proteinExistence type="predicted"/>
<evidence type="ECO:0000313" key="2">
    <source>
        <dbReference type="Proteomes" id="UP000308600"/>
    </source>
</evidence>
<protein>
    <submittedName>
        <fullName evidence="1">Uncharacterized protein</fullName>
    </submittedName>
</protein>
<keyword evidence="2" id="KW-1185">Reference proteome</keyword>
<dbReference type="Proteomes" id="UP000308600">
    <property type="component" value="Unassembled WGS sequence"/>
</dbReference>
<dbReference type="EMBL" id="ML208366">
    <property type="protein sequence ID" value="TFK67830.1"/>
    <property type="molecule type" value="Genomic_DNA"/>
</dbReference>
<organism evidence="1 2">
    <name type="scientific">Pluteus cervinus</name>
    <dbReference type="NCBI Taxonomy" id="181527"/>
    <lineage>
        <taxon>Eukaryota</taxon>
        <taxon>Fungi</taxon>
        <taxon>Dikarya</taxon>
        <taxon>Basidiomycota</taxon>
        <taxon>Agaricomycotina</taxon>
        <taxon>Agaricomycetes</taxon>
        <taxon>Agaricomycetidae</taxon>
        <taxon>Agaricales</taxon>
        <taxon>Pluteineae</taxon>
        <taxon>Pluteaceae</taxon>
        <taxon>Pluteus</taxon>
    </lineage>
</organism>
<gene>
    <name evidence="1" type="ORF">BDN72DRAFT_770233</name>
</gene>
<reference evidence="1 2" key="1">
    <citation type="journal article" date="2019" name="Nat. Ecol. Evol.">
        <title>Megaphylogeny resolves global patterns of mushroom evolution.</title>
        <authorList>
            <person name="Varga T."/>
            <person name="Krizsan K."/>
            <person name="Foldi C."/>
            <person name="Dima B."/>
            <person name="Sanchez-Garcia M."/>
            <person name="Sanchez-Ramirez S."/>
            <person name="Szollosi G.J."/>
            <person name="Szarkandi J.G."/>
            <person name="Papp V."/>
            <person name="Albert L."/>
            <person name="Andreopoulos W."/>
            <person name="Angelini C."/>
            <person name="Antonin V."/>
            <person name="Barry K.W."/>
            <person name="Bougher N.L."/>
            <person name="Buchanan P."/>
            <person name="Buyck B."/>
            <person name="Bense V."/>
            <person name="Catcheside P."/>
            <person name="Chovatia M."/>
            <person name="Cooper J."/>
            <person name="Damon W."/>
            <person name="Desjardin D."/>
            <person name="Finy P."/>
            <person name="Geml J."/>
            <person name="Haridas S."/>
            <person name="Hughes K."/>
            <person name="Justo A."/>
            <person name="Karasinski D."/>
            <person name="Kautmanova I."/>
            <person name="Kiss B."/>
            <person name="Kocsube S."/>
            <person name="Kotiranta H."/>
            <person name="LaButti K.M."/>
            <person name="Lechner B.E."/>
            <person name="Liimatainen K."/>
            <person name="Lipzen A."/>
            <person name="Lukacs Z."/>
            <person name="Mihaltcheva S."/>
            <person name="Morgado L.N."/>
            <person name="Niskanen T."/>
            <person name="Noordeloos M.E."/>
            <person name="Ohm R.A."/>
            <person name="Ortiz-Santana B."/>
            <person name="Ovrebo C."/>
            <person name="Racz N."/>
            <person name="Riley R."/>
            <person name="Savchenko A."/>
            <person name="Shiryaev A."/>
            <person name="Soop K."/>
            <person name="Spirin V."/>
            <person name="Szebenyi C."/>
            <person name="Tomsovsky M."/>
            <person name="Tulloss R.E."/>
            <person name="Uehling J."/>
            <person name="Grigoriev I.V."/>
            <person name="Vagvolgyi C."/>
            <person name="Papp T."/>
            <person name="Martin F.M."/>
            <person name="Miettinen O."/>
            <person name="Hibbett D.S."/>
            <person name="Nagy L.G."/>
        </authorList>
    </citation>
    <scope>NUCLEOTIDE SEQUENCE [LARGE SCALE GENOMIC DNA]</scope>
    <source>
        <strain evidence="1 2">NL-1719</strain>
    </source>
</reference>
<name>A0ACD3AQ44_9AGAR</name>
<sequence>MPLKKFLSLSLGAVSAIAATARASGGFPSQQLQQVLQQSPSSSYESESLGVLRRFTPDSTSSVESILGIAQDHDLDIWQITNSHIDVYFPPPSPVPHALSLVNHTTSYIPTQHQTTSSNSRPLQSEWNLNSLSNSTFHSTYHPLFEVDSFLNELVEMRPDMVKLIKLGHSGQGREMMGVTISTEFGVSSSGDLGRRKGKGRKGHEKEEDVQPKLGFVITGAQHAREWVATAAALHLAHALVVNASEPRSLSPLLRNFEFHIIPVPNPDGYDYTWENDRYWYKNRQVMGPARKCIGLDMNRFGYKWEPTVPENTPPQLDEDLEELREHSEESLGKKKKKQRTPVDPCSHWYPGHRPFEAPEVNNLANFVTTLPNLVGFVDLRSYGQMLSTPYSYSCKRIAKDAEDQIEAAMGAIQALKQTHGTPFMLGSLCSMLYRAPGNILDWMYARAGIKYSYAVHLRDTGTYGFSLPAEMIRPVGEETGEMVKYLAKFVAKKLGREFLSLFFRVISMGGLADASFLLLGEL</sequence>
<evidence type="ECO:0000313" key="1">
    <source>
        <dbReference type="EMBL" id="TFK67830.1"/>
    </source>
</evidence>